<dbReference type="Pfam" id="PF00400">
    <property type="entry name" value="WD40"/>
    <property type="match status" value="2"/>
</dbReference>
<dbReference type="InterPro" id="IPR056884">
    <property type="entry name" value="NPHP3-like_N"/>
</dbReference>
<dbReference type="SUPFAM" id="SSF50978">
    <property type="entry name" value="WD40 repeat-like"/>
    <property type="match status" value="1"/>
</dbReference>
<reference evidence="5 6" key="1">
    <citation type="submission" date="2023-01" db="EMBL/GenBank/DDBJ databases">
        <title>Analysis of 21 Apiospora genomes using comparative genomics revels a genus with tremendous synthesis potential of carbohydrate active enzymes and secondary metabolites.</title>
        <authorList>
            <person name="Sorensen T."/>
        </authorList>
    </citation>
    <scope>NUCLEOTIDE SEQUENCE [LARGE SCALE GENOMIC DNA]</scope>
    <source>
        <strain evidence="5 6">CBS 117206</strain>
    </source>
</reference>
<dbReference type="AlphaFoldDB" id="A0AAW0Q5C6"/>
<dbReference type="PANTHER" id="PTHR10039:SF16">
    <property type="entry name" value="GPI INOSITOL-DEACYLASE"/>
    <property type="match status" value="1"/>
</dbReference>
<dbReference type="Gene3D" id="3.40.50.300">
    <property type="entry name" value="P-loop containing nucleotide triphosphate hydrolases"/>
    <property type="match status" value="1"/>
</dbReference>
<proteinExistence type="predicted"/>
<feature type="compositionally biased region" description="Basic residues" evidence="2">
    <location>
        <begin position="1039"/>
        <end position="1048"/>
    </location>
</feature>
<gene>
    <name evidence="5" type="ORF">PG999_014596</name>
</gene>
<evidence type="ECO:0000256" key="1">
    <source>
        <dbReference type="ARBA" id="ARBA00022737"/>
    </source>
</evidence>
<keyword evidence="6" id="KW-1185">Reference proteome</keyword>
<dbReference type="InterPro" id="IPR036322">
    <property type="entry name" value="WD40_repeat_dom_sf"/>
</dbReference>
<dbReference type="PANTHER" id="PTHR10039">
    <property type="entry name" value="AMELOGENIN"/>
    <property type="match status" value="1"/>
</dbReference>
<evidence type="ECO:0000313" key="5">
    <source>
        <dbReference type="EMBL" id="KAK8093009.1"/>
    </source>
</evidence>
<dbReference type="InterPro" id="IPR027417">
    <property type="entry name" value="P-loop_NTPase"/>
</dbReference>
<dbReference type="SMART" id="SM00320">
    <property type="entry name" value="WD40"/>
    <property type="match status" value="6"/>
</dbReference>
<protein>
    <submittedName>
        <fullName evidence="5">WD40 repeat-like protein</fullName>
    </submittedName>
</protein>
<name>A0AAW0Q5C6_9PEZI</name>
<feature type="region of interest" description="Disordered" evidence="2">
    <location>
        <begin position="1039"/>
        <end position="1075"/>
    </location>
</feature>
<feature type="compositionally biased region" description="Low complexity" evidence="2">
    <location>
        <begin position="1059"/>
        <end position="1071"/>
    </location>
</feature>
<feature type="region of interest" description="Disordered" evidence="2">
    <location>
        <begin position="1126"/>
        <end position="1149"/>
    </location>
</feature>
<dbReference type="Gene3D" id="2.130.10.10">
    <property type="entry name" value="YVTN repeat-like/Quinoprotein amine dehydrogenase"/>
    <property type="match status" value="2"/>
</dbReference>
<dbReference type="Proteomes" id="UP001392437">
    <property type="component" value="Unassembled WGS sequence"/>
</dbReference>
<evidence type="ECO:0000259" key="3">
    <source>
        <dbReference type="Pfam" id="PF22939"/>
    </source>
</evidence>
<feature type="domain" description="Nephrocystin 3-like N-terminal" evidence="4">
    <location>
        <begin position="21"/>
        <end position="183"/>
    </location>
</feature>
<keyword evidence="1" id="KW-0677">Repeat</keyword>
<dbReference type="EMBL" id="JAQQWP010000012">
    <property type="protein sequence ID" value="KAK8093009.1"/>
    <property type="molecule type" value="Genomic_DNA"/>
</dbReference>
<evidence type="ECO:0000313" key="6">
    <source>
        <dbReference type="Proteomes" id="UP001392437"/>
    </source>
</evidence>
<comment type="caution">
    <text evidence="5">The sequence shown here is derived from an EMBL/GenBank/DDBJ whole genome shotgun (WGS) entry which is preliminary data.</text>
</comment>
<dbReference type="InterPro" id="IPR015943">
    <property type="entry name" value="WD40/YVTN_repeat-like_dom_sf"/>
</dbReference>
<dbReference type="SUPFAM" id="SSF52540">
    <property type="entry name" value="P-loop containing nucleoside triphosphate hydrolases"/>
    <property type="match status" value="1"/>
</dbReference>
<feature type="domain" description="GPI inositol-deacylase winged helix" evidence="3">
    <location>
        <begin position="295"/>
        <end position="369"/>
    </location>
</feature>
<dbReference type="Pfam" id="PF22939">
    <property type="entry name" value="WHD_GPIID"/>
    <property type="match status" value="1"/>
</dbReference>
<dbReference type="InterPro" id="IPR001680">
    <property type="entry name" value="WD40_rpt"/>
</dbReference>
<organism evidence="5 6">
    <name type="scientific">Apiospora kogelbergensis</name>
    <dbReference type="NCBI Taxonomy" id="1337665"/>
    <lineage>
        <taxon>Eukaryota</taxon>
        <taxon>Fungi</taxon>
        <taxon>Dikarya</taxon>
        <taxon>Ascomycota</taxon>
        <taxon>Pezizomycotina</taxon>
        <taxon>Sordariomycetes</taxon>
        <taxon>Xylariomycetidae</taxon>
        <taxon>Amphisphaeriales</taxon>
        <taxon>Apiosporaceae</taxon>
        <taxon>Apiospora</taxon>
    </lineage>
</organism>
<feature type="compositionally biased region" description="Polar residues" evidence="2">
    <location>
        <begin position="1127"/>
        <end position="1149"/>
    </location>
</feature>
<dbReference type="Pfam" id="PF24883">
    <property type="entry name" value="NPHP3_N"/>
    <property type="match status" value="1"/>
</dbReference>
<evidence type="ECO:0000256" key="2">
    <source>
        <dbReference type="SAM" id="MobiDB-lite"/>
    </source>
</evidence>
<dbReference type="InterPro" id="IPR054471">
    <property type="entry name" value="GPIID_WHD"/>
</dbReference>
<evidence type="ECO:0000259" key="4">
    <source>
        <dbReference type="Pfam" id="PF24883"/>
    </source>
</evidence>
<sequence length="1149" mass="129951">MGIKSDYDDEYRFFKERLHKGSCEWVVKRPNFLKWVTDNPNEPGYLWITGNPGSGKSTLSSFIINNLQDHSSCQHYYFIAADESKKTLAYMLRSIAYQVALSSNLFLSRLIELSDATGIRFGLEKAPAIWERVFEGILFRKSLEHPLFWVIDGLDEAESPDGFLKLLSRIRSGVRVKVLFISRATRDISRDIGDLLPNVLHEKISVTDNADDIRAYVHAVVPRIPLSNADHSREDIAEQIIAKASGSFLWVKLALDRLKGAWYTEEDIQSALNELPAGMEALYGRMMQNISDQPEKMRDTAMRILTWASCSYSALDIKDLEVALHPEFTGFVNLELMAEEICGHFVAIKNGKIALIHETALKFLNHDSTNFTAPIPEHEGHTHAANVCITFLADTVKWHPLFKSAQQKTESKDLIFEQHPFLLYSLTQWAYHVSLASTDNEEFHDNVLRFLEEHCLLWMQGVALTGRLKVLVRSARWLKTYTRRRNHRAAKGPPRSFAASKDELQQWAGDIIRVVGRFGGNMLENPACISSLIVPFCPRNSIIAKTFGLSNWDDLNVRGLSSADWDNCLARLSLGENRIASQLLCKDYYVLTLLPSGGTVNIWWAETFQELRRIEHGEYVMCIAKSRTSDFIATAGLRTTKVWDITNGKEMNILPKQRHHHTKALSFGGKDDELWVAYDDCEIHCFNLDTNEIKSGFLAKDQVSQDFSCARCISFNRDNTKVAIVFRGRPVLLWDIQESLKTYTPPRRFVLPEDRLRSASEGDAWNSPEACLWHTTQPGHLLMLYDDNKIVDWNVIDDEHMVYEHTAARVMTMSEDGSFLLTSDVNGTISIWLAPGYSLMYRMRYDELVTDLAFSPDGARFYDLRGSFCNAWEPDALIRAENIERDDTSSTYETVTSEPALAGDDGSRVPVTALVCDSSDRHYCVGKEDGSVTIHKITNGEKSRKVSNHASSSSVIQLAWSKSDGFLASVDDSGRIIVKRLEPPTPEKDRWAVYPVLDVRMDDDAVVQQVLFGNPEGHLLIVTSSYVCLFSMKKKKRDTGRCSRRKGGRGSTIRKTTEDSSASMDTRSSSTPGKTWSRLLEHQQQPEATTCPHCSQMQNWQGLYSKRFKSGTSGCCLNSRKPRTPLPLNSTHSRATTDETSSCSTYRNC</sequence>
<accession>A0AAW0Q5C6</accession>